<proteinExistence type="predicted"/>
<dbReference type="InterPro" id="IPR009737">
    <property type="entry name" value="Aim32/Apd1-like"/>
</dbReference>
<evidence type="ECO:0008006" key="4">
    <source>
        <dbReference type="Google" id="ProtNLM"/>
    </source>
</evidence>
<dbReference type="Pfam" id="PF06999">
    <property type="entry name" value="Suc_Fer-like"/>
    <property type="match status" value="1"/>
</dbReference>
<dbReference type="SUPFAM" id="SSF52833">
    <property type="entry name" value="Thioredoxin-like"/>
    <property type="match status" value="1"/>
</dbReference>
<feature type="region of interest" description="Disordered" evidence="1">
    <location>
        <begin position="379"/>
        <end position="402"/>
    </location>
</feature>
<dbReference type="EMBL" id="JALJOT010000003">
    <property type="protein sequence ID" value="KAK9916749.1"/>
    <property type="molecule type" value="Genomic_DNA"/>
</dbReference>
<dbReference type="InterPro" id="IPR036249">
    <property type="entry name" value="Thioredoxin-like_sf"/>
</dbReference>
<protein>
    <recommendedName>
        <fullName evidence="4">Sucraseferredoxin-like protein</fullName>
    </recommendedName>
</protein>
<dbReference type="Gene3D" id="3.40.30.10">
    <property type="entry name" value="Glutaredoxin"/>
    <property type="match status" value="1"/>
</dbReference>
<dbReference type="PANTHER" id="PTHR31902">
    <property type="entry name" value="ACTIN PATCHES DISTAL PROTEIN 1"/>
    <property type="match status" value="1"/>
</dbReference>
<sequence length="747" mass="81355">MLLIKTFTTIRPHCLTSLRSFWVAASAAHAAETTYREQISNVTPPCPGTVNLYFHHIFLRCAPQQTEKKAPGAWWPKVVERLPPFLATFTAVAHHRKNIEGIVKVSAYEYANSTSEPPVPPEKVDMLIYPAGVWLRALPVKSIDHVVASLVAEPTEEDPEFSPPLLNKKIARLVRHAPPLGLFVCCHGNRDIRCGVIGEKLVLRLEALIREREWEENVKIFRCSHVGGHKYAGNVVVYSAISPCNGDWFGGINPDNAAAFLDAVADVHFGSSGGVSDQTLRQHWRGRMGLSKEEQLHAFERQTLQFDDVETGEEDDAEGAIGELYRQPASLFNLDNDYSSSSSDSSKQEQPSRSVAKVKDPLVNLLVNDGGFATAAHTDLPAASGRSEMPTGTKESSGEFTARGRDFKIGDRVVVASTGKRSAQQLTGVDGDVIGLDGNGWVIVRTSDGSETLRIQQRYLSKQIKEHEYEGAVLSGAAMAGEAGADLPMAMGQSLANVAVSVQEKKDSLEEARSQLLSLEDTVPWHAVKSSWRNRRPGWRRALKAADNVAEVTARLDEFRSHLMNDGATLPMGAAAASWEQSLKACLQGSGSISALVTLCNELQQSVRLWLDLKLVHTPVSPTVMSQAIRAVQALQEGSQRGSDELYQVPLEAIVNHSSEGIQAVKNFLESGKTKLSSPRGMGSPRAMTSPKLNTKIMGNTFPILLLSPFNGIKGDFGNEDQFDSGADTDWEAGSQVTDMCDSCCSD</sequence>
<dbReference type="CDD" id="cd03062">
    <property type="entry name" value="TRX_Fd_Sucrase"/>
    <property type="match status" value="1"/>
</dbReference>
<keyword evidence="3" id="KW-1185">Reference proteome</keyword>
<evidence type="ECO:0000313" key="2">
    <source>
        <dbReference type="EMBL" id="KAK9916749.1"/>
    </source>
</evidence>
<comment type="caution">
    <text evidence="2">The sequence shown here is derived from an EMBL/GenBank/DDBJ whole genome shotgun (WGS) entry which is preliminary data.</text>
</comment>
<evidence type="ECO:0000256" key="1">
    <source>
        <dbReference type="SAM" id="MobiDB-lite"/>
    </source>
</evidence>
<dbReference type="PANTHER" id="PTHR31902:SF14">
    <property type="entry name" value="ACTIN PATCHES DISTAL PROTEIN 1"/>
    <property type="match status" value="1"/>
</dbReference>
<accession>A0ABR2YXX6</accession>
<dbReference type="Proteomes" id="UP001491310">
    <property type="component" value="Unassembled WGS sequence"/>
</dbReference>
<feature type="region of interest" description="Disordered" evidence="1">
    <location>
        <begin position="336"/>
        <end position="357"/>
    </location>
</feature>
<evidence type="ECO:0000313" key="3">
    <source>
        <dbReference type="Proteomes" id="UP001491310"/>
    </source>
</evidence>
<organism evidence="2 3">
    <name type="scientific">Coccomyxa subellipsoidea</name>
    <dbReference type="NCBI Taxonomy" id="248742"/>
    <lineage>
        <taxon>Eukaryota</taxon>
        <taxon>Viridiplantae</taxon>
        <taxon>Chlorophyta</taxon>
        <taxon>core chlorophytes</taxon>
        <taxon>Trebouxiophyceae</taxon>
        <taxon>Trebouxiophyceae incertae sedis</taxon>
        <taxon>Coccomyxaceae</taxon>
        <taxon>Coccomyxa</taxon>
    </lineage>
</organism>
<gene>
    <name evidence="2" type="ORF">WJX75_006552</name>
</gene>
<reference evidence="2 3" key="1">
    <citation type="journal article" date="2024" name="Nat. Commun.">
        <title>Phylogenomics reveals the evolutionary origins of lichenization in chlorophyte algae.</title>
        <authorList>
            <person name="Puginier C."/>
            <person name="Libourel C."/>
            <person name="Otte J."/>
            <person name="Skaloud P."/>
            <person name="Haon M."/>
            <person name="Grisel S."/>
            <person name="Petersen M."/>
            <person name="Berrin J.G."/>
            <person name="Delaux P.M."/>
            <person name="Dal Grande F."/>
            <person name="Keller J."/>
        </authorList>
    </citation>
    <scope>NUCLEOTIDE SEQUENCE [LARGE SCALE GENOMIC DNA]</scope>
    <source>
        <strain evidence="2 3">SAG 216-7</strain>
    </source>
</reference>
<name>A0ABR2YXX6_9CHLO</name>